<dbReference type="RefSeq" id="WP_244614610.1">
    <property type="nucleotide sequence ID" value="NZ_JBHSJH010000002.1"/>
</dbReference>
<comment type="subcellular location">
    <subcellularLocation>
        <location evidence="8">Cell membrane</location>
        <topology evidence="8">Multi-pass membrane protein</topology>
    </subcellularLocation>
    <subcellularLocation>
        <location evidence="1">Endomembrane system</location>
        <topology evidence="1">Multi-pass membrane protein</topology>
    </subcellularLocation>
</comment>
<keyword evidence="4" id="KW-0533">Nickel</keyword>
<dbReference type="PANTHER" id="PTHR31611:SF0">
    <property type="entry name" value="HIGH-AFFINITY NICKEL TRANSPORT PROTEIN NIC1"/>
    <property type="match status" value="1"/>
</dbReference>
<gene>
    <name evidence="9" type="ORF">ACFPDQ_04130</name>
</gene>
<keyword evidence="3 8" id="KW-0813">Transport</keyword>
<reference evidence="10" key="1">
    <citation type="journal article" date="2019" name="Int. J. Syst. Evol. Microbiol.">
        <title>The Global Catalogue of Microorganisms (GCM) 10K type strain sequencing project: providing services to taxonomists for standard genome sequencing and annotation.</title>
        <authorList>
            <consortium name="The Broad Institute Genomics Platform"/>
            <consortium name="The Broad Institute Genome Sequencing Center for Infectious Disease"/>
            <person name="Wu L."/>
            <person name="Ma J."/>
        </authorList>
    </citation>
    <scope>NUCLEOTIDE SEQUENCE [LARGE SCALE GENOMIC DNA]</scope>
    <source>
        <strain evidence="10">CGMCC 1.13718</strain>
    </source>
</reference>
<keyword evidence="6 8" id="KW-1133">Transmembrane helix</keyword>
<keyword evidence="7 8" id="KW-0472">Membrane</keyword>
<evidence type="ECO:0000256" key="7">
    <source>
        <dbReference type="ARBA" id="ARBA00023136"/>
    </source>
</evidence>
<dbReference type="InterPro" id="IPR004688">
    <property type="entry name" value="Ni/Co_transpt"/>
</dbReference>
<dbReference type="EMBL" id="JBHSJH010000002">
    <property type="protein sequence ID" value="MFC4892233.1"/>
    <property type="molecule type" value="Genomic_DNA"/>
</dbReference>
<name>A0ABV9TBR6_9GAMM</name>
<proteinExistence type="inferred from homology"/>
<protein>
    <recommendedName>
        <fullName evidence="8">Nickel/cobalt efflux system</fullName>
    </recommendedName>
</protein>
<evidence type="ECO:0000256" key="3">
    <source>
        <dbReference type="ARBA" id="ARBA00022448"/>
    </source>
</evidence>
<dbReference type="Proteomes" id="UP001595926">
    <property type="component" value="Unassembled WGS sequence"/>
</dbReference>
<feature type="transmembrane region" description="Helical" evidence="8">
    <location>
        <begin position="204"/>
        <end position="224"/>
    </location>
</feature>
<feature type="transmembrane region" description="Helical" evidence="8">
    <location>
        <begin position="245"/>
        <end position="269"/>
    </location>
</feature>
<keyword evidence="5 8" id="KW-0812">Transmembrane</keyword>
<feature type="transmembrane region" description="Helical" evidence="8">
    <location>
        <begin position="289"/>
        <end position="308"/>
    </location>
</feature>
<feature type="transmembrane region" description="Helical" evidence="8">
    <location>
        <begin position="12"/>
        <end position="41"/>
    </location>
</feature>
<feature type="transmembrane region" description="Helical" evidence="8">
    <location>
        <begin position="103"/>
        <end position="124"/>
    </location>
</feature>
<evidence type="ECO:0000256" key="1">
    <source>
        <dbReference type="ARBA" id="ARBA00004127"/>
    </source>
</evidence>
<evidence type="ECO:0000256" key="5">
    <source>
        <dbReference type="ARBA" id="ARBA00022692"/>
    </source>
</evidence>
<evidence type="ECO:0000256" key="4">
    <source>
        <dbReference type="ARBA" id="ARBA00022596"/>
    </source>
</evidence>
<evidence type="ECO:0000256" key="6">
    <source>
        <dbReference type="ARBA" id="ARBA00022989"/>
    </source>
</evidence>
<evidence type="ECO:0000256" key="8">
    <source>
        <dbReference type="RuleBase" id="RU362101"/>
    </source>
</evidence>
<dbReference type="InterPro" id="IPR011541">
    <property type="entry name" value="Ni/Co_transpt_high_affinity"/>
</dbReference>
<sequence length="313" mass="34452">MISKMSTKLFFVLISLIGVVFLFAVSSNVGILGTIAIAFMLGLRHGFDADHIVAIDNVTRQLVNENKASFKTGLFFALGHSTIVFLLTLFIALGFSFSHMENASFLNIGAVFGTLMSVCFLFITGSMSLISLTKLISADSSEVHGHQHQATSLLSKLFRPVVKTIDRPYKMYFVGFLFGLGFDTATEVALLGMAAVSAINNLSIWYIMLLPIAFATGMIIVDSVDAAMMSKVLNLNIKENKYKHYNIIVLCIVVVAAYVIASVEMFSLFSVDSVKMNEILGFFDENSSAIGLSIVIIFLILFFMKMSYQKVKR</sequence>
<comment type="caution">
    <text evidence="9">The sequence shown here is derived from an EMBL/GenBank/DDBJ whole genome shotgun (WGS) entry which is preliminary data.</text>
</comment>
<feature type="transmembrane region" description="Helical" evidence="8">
    <location>
        <begin position="172"/>
        <end position="198"/>
    </location>
</feature>
<evidence type="ECO:0000256" key="2">
    <source>
        <dbReference type="ARBA" id="ARBA00010892"/>
    </source>
</evidence>
<evidence type="ECO:0000313" key="10">
    <source>
        <dbReference type="Proteomes" id="UP001595926"/>
    </source>
</evidence>
<feature type="transmembrane region" description="Helical" evidence="8">
    <location>
        <begin position="74"/>
        <end position="97"/>
    </location>
</feature>
<dbReference type="PANTHER" id="PTHR31611">
    <property type="entry name" value="HIGH-AFFINITY NICKEL TRANSPORT PROTEIN NIC1"/>
    <property type="match status" value="1"/>
</dbReference>
<accession>A0ABV9TBR6</accession>
<dbReference type="Pfam" id="PF03824">
    <property type="entry name" value="NicO"/>
    <property type="match status" value="1"/>
</dbReference>
<evidence type="ECO:0000313" key="9">
    <source>
        <dbReference type="EMBL" id="MFC4892233.1"/>
    </source>
</evidence>
<keyword evidence="10" id="KW-1185">Reference proteome</keyword>
<comment type="similarity">
    <text evidence="2 8">Belongs to the NiCoT transporter (TC 2.A.52) family.</text>
</comment>
<organism evidence="9 10">
    <name type="scientific">Pseudofrancisella aestuarii</name>
    <dbReference type="NCBI Taxonomy" id="2670347"/>
    <lineage>
        <taxon>Bacteria</taxon>
        <taxon>Pseudomonadati</taxon>
        <taxon>Pseudomonadota</taxon>
        <taxon>Gammaproteobacteria</taxon>
        <taxon>Thiotrichales</taxon>
        <taxon>Francisellaceae</taxon>
        <taxon>Pseudofrancisella</taxon>
    </lineage>
</organism>